<keyword evidence="12" id="KW-0597">Phosphoprotein</keyword>
<dbReference type="InterPro" id="IPR009003">
    <property type="entry name" value="Peptidase_S1_PA"/>
</dbReference>
<keyword evidence="14" id="KW-1048">Host nucleus</keyword>
<dbReference type="GeneID" id="65102490"/>
<evidence type="ECO:0000256" key="22">
    <source>
        <dbReference type="ARBA" id="ARBA00022806"/>
    </source>
</evidence>
<evidence type="ECO:0000259" key="37">
    <source>
        <dbReference type="PROSITE" id="PS51192"/>
    </source>
</evidence>
<evidence type="ECO:0000256" key="5">
    <source>
        <dbReference type="ARBA" id="ARBA00006064"/>
    </source>
</evidence>
<dbReference type="InterPro" id="IPR043128">
    <property type="entry name" value="Rev_trsase/Diguanyl_cyclase"/>
</dbReference>
<reference evidence="42 43" key="1">
    <citation type="submission" date="2018-11" db="EMBL/GenBank/DDBJ databases">
        <title>Biological, pathological and molecular characteristics of a new potyvirus infecting Dendrobium orchid.</title>
        <authorList>
            <person name="Huang C.-H."/>
            <person name="Tai C.-H."/>
            <person name="Jan F.-J."/>
        </authorList>
    </citation>
    <scope>NUCLEOTIDE SEQUENCE [LARGE SCALE GENOMIC DNA]</scope>
    <source>
        <strain evidence="42">98-De-31</strain>
    </source>
</reference>
<comment type="function">
    <text evidence="29">Has helicase activity. It may be involved in replication.</text>
</comment>
<dbReference type="Pfam" id="PF00863">
    <property type="entry name" value="Peptidase_C4"/>
    <property type="match status" value="1"/>
</dbReference>
<dbReference type="PROSITE" id="PS50507">
    <property type="entry name" value="RDRP_SSRNA_POS"/>
    <property type="match status" value="1"/>
</dbReference>
<evidence type="ECO:0000256" key="15">
    <source>
        <dbReference type="ARBA" id="ARBA00022581"/>
    </source>
</evidence>
<dbReference type="PROSITE" id="PS51871">
    <property type="entry name" value="PV_P1_PRO"/>
    <property type="match status" value="1"/>
</dbReference>
<dbReference type="SUPFAM" id="SSF56672">
    <property type="entry name" value="DNA/RNA polymerases"/>
    <property type="match status" value="1"/>
</dbReference>
<evidence type="ECO:0000313" key="42">
    <source>
        <dbReference type="EMBL" id="QBS16347.1"/>
    </source>
</evidence>
<dbReference type="InterPro" id="IPR001456">
    <property type="entry name" value="HC-pro"/>
</dbReference>
<feature type="active site" description="For helper component proteinase activity" evidence="32">
    <location>
        <position position="761"/>
    </location>
</feature>
<dbReference type="Pfam" id="PF00851">
    <property type="entry name" value="Peptidase_C6"/>
    <property type="match status" value="1"/>
</dbReference>
<dbReference type="PROSITE" id="PS51436">
    <property type="entry name" value="POTYVIRUS_NIA_PRO"/>
    <property type="match status" value="1"/>
</dbReference>
<evidence type="ECO:0000256" key="2">
    <source>
        <dbReference type="ARBA" id="ARBA00001848"/>
    </source>
</evidence>
<dbReference type="PROSITE" id="PS51192">
    <property type="entry name" value="HELICASE_ATP_BIND_1"/>
    <property type="match status" value="1"/>
</dbReference>
<evidence type="ECO:0000256" key="20">
    <source>
        <dbReference type="ARBA" id="ARBA00022741"/>
    </source>
</evidence>
<evidence type="ECO:0000256" key="3">
    <source>
        <dbReference type="ARBA" id="ARBA00004147"/>
    </source>
</evidence>
<dbReference type="Pfam" id="PF00680">
    <property type="entry name" value="RdRP_1"/>
    <property type="match status" value="1"/>
</dbReference>
<keyword evidence="17" id="KW-0645">Protease</keyword>
<dbReference type="InterPro" id="IPR031159">
    <property type="entry name" value="HC_PRO_CPD_dom"/>
</dbReference>
<keyword evidence="20" id="KW-0547">Nucleotide-binding</keyword>
<keyword evidence="9" id="KW-1036">Host cytoplasmic vesicle</keyword>
<dbReference type="GO" id="GO:0016818">
    <property type="term" value="F:hydrolase activity, acting on acid anhydrides, in phosphorus-containing anhydrides"/>
    <property type="evidence" value="ECO:0007669"/>
    <property type="project" value="InterPro"/>
</dbReference>
<dbReference type="PRINTS" id="PR00966">
    <property type="entry name" value="NIAPOTYPTASE"/>
</dbReference>
<keyword evidence="27" id="KW-0899">Viral immunoevasion</keyword>
<dbReference type="Pfam" id="PF00767">
    <property type="entry name" value="Poty_coat"/>
    <property type="match status" value="1"/>
</dbReference>
<evidence type="ECO:0000256" key="34">
    <source>
        <dbReference type="SAM" id="MobiDB-lite"/>
    </source>
</evidence>
<evidence type="ECO:0000256" key="30">
    <source>
        <dbReference type="ARBA" id="ARBA00034108"/>
    </source>
</evidence>
<dbReference type="InterPro" id="IPR011545">
    <property type="entry name" value="DEAD/DEAH_box_helicase_dom"/>
</dbReference>
<keyword evidence="19" id="KW-0548">Nucleotidyltransferase</keyword>
<keyword evidence="22" id="KW-0347">Helicase</keyword>
<keyword evidence="16" id="KW-1090">Inhibition of host innate immune response by virus</keyword>
<evidence type="ECO:0000256" key="23">
    <source>
        <dbReference type="ARBA" id="ARBA00022807"/>
    </source>
</evidence>
<feature type="region of interest" description="Disordered" evidence="34">
    <location>
        <begin position="2923"/>
        <end position="2968"/>
    </location>
</feature>
<keyword evidence="23" id="KW-0788">Thiol protease</keyword>
<evidence type="ECO:0000256" key="28">
    <source>
        <dbReference type="ARBA" id="ARBA00029405"/>
    </source>
</evidence>
<feature type="domain" description="RdRp catalytic" evidence="36">
    <location>
        <begin position="2641"/>
        <end position="2765"/>
    </location>
</feature>
<evidence type="ECO:0000256" key="10">
    <source>
        <dbReference type="ARBA" id="ARBA00022497"/>
    </source>
</evidence>
<dbReference type="GO" id="GO:0003723">
    <property type="term" value="F:RNA binding"/>
    <property type="evidence" value="ECO:0007669"/>
    <property type="project" value="InterPro"/>
</dbReference>
<dbReference type="GO" id="GO:0005198">
    <property type="term" value="F:structural molecule activity"/>
    <property type="evidence" value="ECO:0007669"/>
    <property type="project" value="InterPro"/>
</dbReference>
<keyword evidence="13" id="KW-0167">Capsid protein</keyword>
<dbReference type="GO" id="GO:0004386">
    <property type="term" value="F:helicase activity"/>
    <property type="evidence" value="ECO:0007669"/>
    <property type="project" value="UniProtKB-KW"/>
</dbReference>
<evidence type="ECO:0000256" key="21">
    <source>
        <dbReference type="ARBA" id="ARBA00022801"/>
    </source>
</evidence>
<dbReference type="InterPro" id="IPR001592">
    <property type="entry name" value="Poty_coat"/>
</dbReference>
<evidence type="ECO:0000256" key="33">
    <source>
        <dbReference type="RuleBase" id="RU003351"/>
    </source>
</evidence>
<comment type="catalytic activity">
    <reaction evidence="1">
        <text>Hydrolyzes glutaminyl bonds, and activity is further restricted by preferences for the amino acids in P6 - P1' that vary with the species of potyvirus, e.g. Glu-Xaa-Xaa-Tyr-Xaa-Gln-|-(Ser or Gly) for the enzyme from tobacco etch virus. The natural substrate is the viral polyprotein, but other proteins and oligopeptides containing the appropriate consensus sequence are also cleaved.</text>
        <dbReference type="EC" id="3.4.22.44"/>
    </reaction>
</comment>
<dbReference type="InterPro" id="IPR007094">
    <property type="entry name" value="RNA-dir_pol_PSvirus"/>
</dbReference>
<keyword evidence="10" id="KW-1139">Helical capsid protein</keyword>
<dbReference type="PANTHER" id="PTHR43519:SF1">
    <property type="entry name" value="ATP-DEPENDENT RNA HELICASE HRPB"/>
    <property type="match status" value="1"/>
</dbReference>
<dbReference type="GO" id="GO:0044161">
    <property type="term" value="C:host cell cytoplasmic vesicle"/>
    <property type="evidence" value="ECO:0007669"/>
    <property type="project" value="UniProtKB-SubCell"/>
</dbReference>
<keyword evidence="7" id="KW-0941">Suppressor of RNA silencing</keyword>
<comment type="catalytic activity">
    <reaction evidence="2">
        <text>Hydrolyzes a Gly-|-Gly bond at its own C-terminus, commonly in the sequence -Tyr-Xaa-Val-Gly-|-Gly, in the processing of the potyviral polyprotein.</text>
        <dbReference type="EC" id="3.4.22.45"/>
    </reaction>
</comment>
<dbReference type="GO" id="GO:0039694">
    <property type="term" value="P:viral RNA genome replication"/>
    <property type="evidence" value="ECO:0007669"/>
    <property type="project" value="InterPro"/>
</dbReference>
<evidence type="ECO:0000256" key="29">
    <source>
        <dbReference type="ARBA" id="ARBA00029422"/>
    </source>
</evidence>
<dbReference type="SMART" id="SM00490">
    <property type="entry name" value="HELICc"/>
    <property type="match status" value="1"/>
</dbReference>
<evidence type="ECO:0000259" key="39">
    <source>
        <dbReference type="PROSITE" id="PS51436"/>
    </source>
</evidence>
<evidence type="ECO:0000256" key="19">
    <source>
        <dbReference type="ARBA" id="ARBA00022695"/>
    </source>
</evidence>
<evidence type="ECO:0000256" key="14">
    <source>
        <dbReference type="ARBA" id="ARBA00022562"/>
    </source>
</evidence>
<dbReference type="Pfam" id="PF08440">
    <property type="entry name" value="Poty_PP"/>
    <property type="match status" value="1"/>
</dbReference>
<dbReference type="GO" id="GO:0005524">
    <property type="term" value="F:ATP binding"/>
    <property type="evidence" value="ECO:0007669"/>
    <property type="project" value="UniProtKB-KW"/>
</dbReference>
<evidence type="ECO:0000313" key="43">
    <source>
        <dbReference type="Proteomes" id="UP000502779"/>
    </source>
</evidence>
<name>A0A6P1E276_9POTV</name>
<dbReference type="RefSeq" id="YP_010087230.1">
    <property type="nucleotide sequence ID" value="NC_055520.1"/>
</dbReference>
<feature type="domain" description="Helicase C-terminal" evidence="38">
    <location>
        <begin position="1513"/>
        <end position="1678"/>
    </location>
</feature>
<keyword evidence="43" id="KW-1185">Reference proteome</keyword>
<evidence type="ECO:0000256" key="6">
    <source>
        <dbReference type="ARBA" id="ARBA00020107"/>
    </source>
</evidence>
<comment type="similarity">
    <text evidence="5 33">Belongs to the potyviridae genome polyprotein family.</text>
</comment>
<keyword evidence="8" id="KW-0696">RNA-directed RNA polymerase</keyword>
<evidence type="ECO:0000256" key="26">
    <source>
        <dbReference type="ARBA" id="ARBA00022953"/>
    </source>
</evidence>
<keyword evidence="25" id="KW-0946">Virion</keyword>
<dbReference type="CDD" id="cd23175">
    <property type="entry name" value="ps-ssRNAv_Potyviridae_RdRp"/>
    <property type="match status" value="1"/>
</dbReference>
<evidence type="ECO:0000256" key="7">
    <source>
        <dbReference type="ARBA" id="ARBA00022463"/>
    </source>
</evidence>
<evidence type="ECO:0000259" key="36">
    <source>
        <dbReference type="PROSITE" id="PS50507"/>
    </source>
</evidence>
<dbReference type="InterPro" id="IPR013648">
    <property type="entry name" value="PP_Potyviridae"/>
</dbReference>
<evidence type="ECO:0000256" key="4">
    <source>
        <dbReference type="ARBA" id="ARBA00004328"/>
    </source>
</evidence>
<dbReference type="InterPro" id="IPR043502">
    <property type="entry name" value="DNA/RNA_pol_sf"/>
</dbReference>
<dbReference type="GO" id="GO:0006508">
    <property type="term" value="P:proteolysis"/>
    <property type="evidence" value="ECO:0007669"/>
    <property type="project" value="UniProtKB-KW"/>
</dbReference>
<dbReference type="EMBL" id="MK241979">
    <property type="protein sequence ID" value="QBS16347.1"/>
    <property type="molecule type" value="Genomic_RNA"/>
</dbReference>
<dbReference type="SUPFAM" id="SSF52540">
    <property type="entry name" value="P-loop containing nucleoside triphosphate hydrolases"/>
    <property type="match status" value="2"/>
</dbReference>
<dbReference type="Proteomes" id="UP000502779">
    <property type="component" value="Segment"/>
</dbReference>
<evidence type="ECO:0000256" key="1">
    <source>
        <dbReference type="ARBA" id="ARBA00000785"/>
    </source>
</evidence>
<dbReference type="Gene3D" id="2.40.10.10">
    <property type="entry name" value="Trypsin-like serine proteases"/>
    <property type="match status" value="2"/>
</dbReference>
<dbReference type="GO" id="GO:0003968">
    <property type="term" value="F:RNA-directed RNA polymerase activity"/>
    <property type="evidence" value="ECO:0007669"/>
    <property type="project" value="UniProtKB-KW"/>
</dbReference>
<evidence type="ECO:0000256" key="32">
    <source>
        <dbReference type="PROSITE-ProRule" id="PRU01080"/>
    </source>
</evidence>
<feature type="domain" description="Helicase ATP-binding" evidence="37">
    <location>
        <begin position="1348"/>
        <end position="1500"/>
    </location>
</feature>
<dbReference type="InterPro" id="IPR001730">
    <property type="entry name" value="Potyv_NIa-pro_dom"/>
</dbReference>
<dbReference type="GO" id="GO:0052170">
    <property type="term" value="P:symbiont-mediated suppression of host innate immune response"/>
    <property type="evidence" value="ECO:0007669"/>
    <property type="project" value="UniProtKB-KW"/>
</dbReference>
<dbReference type="Gene3D" id="3.30.70.270">
    <property type="match status" value="1"/>
</dbReference>
<evidence type="ECO:0000256" key="27">
    <source>
        <dbReference type="ARBA" id="ARBA00023280"/>
    </source>
</evidence>
<dbReference type="GO" id="GO:0042025">
    <property type="term" value="C:host cell nucleus"/>
    <property type="evidence" value="ECO:0007669"/>
    <property type="project" value="UniProtKB-SubCell"/>
</dbReference>
<keyword evidence="35" id="KW-0812">Transmembrane</keyword>
<dbReference type="Pfam" id="PF00270">
    <property type="entry name" value="DEAD"/>
    <property type="match status" value="1"/>
</dbReference>
<evidence type="ECO:0000256" key="11">
    <source>
        <dbReference type="ARBA" id="ARBA00022520"/>
    </source>
</evidence>
<feature type="compositionally biased region" description="Basic and acidic residues" evidence="34">
    <location>
        <begin position="2951"/>
        <end position="2968"/>
    </location>
</feature>
<keyword evidence="15" id="KW-0945">Host-virus interaction</keyword>
<proteinExistence type="inferred from homology"/>
<dbReference type="Pfam" id="PF00271">
    <property type="entry name" value="Helicase_C"/>
    <property type="match status" value="1"/>
</dbReference>
<keyword evidence="21" id="KW-0378">Hydrolase</keyword>
<dbReference type="InterPro" id="IPR039560">
    <property type="entry name" value="Potyvirid-P3"/>
</dbReference>
<dbReference type="Gene3D" id="3.40.50.300">
    <property type="entry name" value="P-loop containing nucleotide triphosphate hydrolases"/>
    <property type="match status" value="2"/>
</dbReference>
<dbReference type="InterPro" id="IPR043504">
    <property type="entry name" value="Peptidase_S1_PA_chymotrypsin"/>
</dbReference>
<accession>A0A6P1E276</accession>
<dbReference type="InterPro" id="IPR042308">
    <property type="entry name" value="HC_PRO_CPD_sf"/>
</dbReference>
<dbReference type="InterPro" id="IPR027417">
    <property type="entry name" value="P-loop_NTPase"/>
</dbReference>
<feature type="domain" description="Peptidase S30" evidence="41">
    <location>
        <begin position="282"/>
        <end position="420"/>
    </location>
</feature>
<dbReference type="InterPro" id="IPR002540">
    <property type="entry name" value="Pept_S30_P1_potyvir"/>
</dbReference>
<keyword evidence="11" id="KW-0191">Covalent protein-RNA linkage</keyword>
<keyword evidence="35" id="KW-1133">Transmembrane helix</keyword>
<evidence type="ECO:0000256" key="31">
    <source>
        <dbReference type="ARBA" id="ARBA00045403"/>
    </source>
</evidence>
<dbReference type="GO" id="GO:0019029">
    <property type="term" value="C:helical viral capsid"/>
    <property type="evidence" value="ECO:0007669"/>
    <property type="project" value="UniProtKB-KW"/>
</dbReference>
<dbReference type="Gene3D" id="3.90.70.150">
    <property type="entry name" value="Helper component proteinase"/>
    <property type="match status" value="1"/>
</dbReference>
<comment type="subcellular location">
    <subcellularLocation>
        <location evidence="30">Host cytoplasmic vesicle</location>
    </subcellularLocation>
    <subcellularLocation>
        <location evidence="3">Host nucleus</location>
    </subcellularLocation>
    <subcellularLocation>
        <location evidence="4">Virion</location>
    </subcellularLocation>
</comment>
<dbReference type="KEGG" id="vg:65102490"/>
<evidence type="ECO:0000256" key="18">
    <source>
        <dbReference type="ARBA" id="ARBA00022679"/>
    </source>
</evidence>
<evidence type="ECO:0000256" key="16">
    <source>
        <dbReference type="ARBA" id="ARBA00022632"/>
    </source>
</evidence>
<dbReference type="InterPro" id="IPR001205">
    <property type="entry name" value="RNA-dir_pol_C"/>
</dbReference>
<feature type="domain" description="Peptidase C6" evidence="40">
    <location>
        <begin position="753"/>
        <end position="875"/>
    </location>
</feature>
<dbReference type="SUPFAM" id="SSF50494">
    <property type="entry name" value="Trypsin-like serine proteases"/>
    <property type="match status" value="1"/>
</dbReference>
<keyword evidence="18" id="KW-0808">Transferase</keyword>
<evidence type="ECO:0000256" key="17">
    <source>
        <dbReference type="ARBA" id="ARBA00022670"/>
    </source>
</evidence>
<dbReference type="Pfam" id="PF13608">
    <property type="entry name" value="Potyvirid-P3"/>
    <property type="match status" value="1"/>
</dbReference>
<keyword evidence="35" id="KW-0472">Membrane</keyword>
<feature type="domain" description="Peptidase C4" evidence="39">
    <location>
        <begin position="2154"/>
        <end position="2372"/>
    </location>
</feature>
<dbReference type="GO" id="GO:0004197">
    <property type="term" value="F:cysteine-type endopeptidase activity"/>
    <property type="evidence" value="ECO:0007669"/>
    <property type="project" value="InterPro"/>
</dbReference>
<dbReference type="InterPro" id="IPR014001">
    <property type="entry name" value="Helicase_ATP-bd"/>
</dbReference>
<evidence type="ECO:0000256" key="9">
    <source>
        <dbReference type="ARBA" id="ARBA00022488"/>
    </source>
</evidence>
<keyword evidence="24" id="KW-0067">ATP-binding</keyword>
<dbReference type="Pfam" id="PF01577">
    <property type="entry name" value="Peptidase_S30"/>
    <property type="match status" value="1"/>
</dbReference>
<dbReference type="GO" id="GO:0006351">
    <property type="term" value="P:DNA-templated transcription"/>
    <property type="evidence" value="ECO:0007669"/>
    <property type="project" value="InterPro"/>
</dbReference>
<protein>
    <recommendedName>
        <fullName evidence="6">Genome polyprotein</fullName>
    </recommendedName>
</protein>
<dbReference type="PANTHER" id="PTHR43519">
    <property type="entry name" value="ATP-DEPENDENT RNA HELICASE HRPB"/>
    <property type="match status" value="1"/>
</dbReference>
<feature type="active site" description="For helper component proteinase activity" evidence="32">
    <location>
        <position position="834"/>
    </location>
</feature>
<comment type="function">
    <text evidence="28">Involved in aphid transmission, cell-to-cell and systemis movement, encapsidation of the viral RNA and in the regulation of viral RNA amplification.</text>
</comment>
<sequence length="3189" mass="363484" precursor="true">MSTIMFGAFQCTLHYTPVIRIHTTPVTKTRNILREVTMRKLMPVEQEVRTGCSQRCEALRAFSKSSLRKAIKEGDLTQAGTCHYCGLMAQIGEARPHIHIVSTMQIVETKQLVEDTEEYTEYETTECIEDAFTPVFNDKPEPEVSENELTKTNTEQVLPQEEVQNAELATNVDCLGKIIDPLETPEMLARLERKKYGRIVKRGSCLFIKPASVAELEKIKAFEEAERQSNDDFEAGNYIPKSMHIVPNLIKRGKQVSVRTIHWPLHQVKSMKQSKTPRLRIHLTDRQFNIFLRDLMKIAAERQLEVSIPKKKQCVTFSYTKQIKNAKPKYAMRLLLPHHKNKFVHQEVNPKFSNIIKKFLLLVPYCATRPKNNFTYGDSGHVFLDEENEVFVVRGRHKSGDLVNALSWYSKSEIYNIAHYSIPTKFWEGFNRKFLELRPEETHTCQSNFPVELCGEAAAIFYQILHPCRKITCLACTKTIESYSDAEIRELQQVILSKHQDSVNTLSSTITGFGSALSRVRNMNKQNPNLKACMETQRLIQNVKKDQMRSIQFINDALIKYSYASEEEIALASEHLCKITQWFSNHLSTIAGSSLQAFRNKISGKALLNPSLLCDNQLDKNGNFIWGERGYHSKRFFSNFFEEVRPGDGYEKYKIRKSPNTERLLAIGNLIVSTNFERARQSMRGELIEKQPITEACVSRQEGSFVHVCCCVTTDDGKPKYSELKNPTKRHLVIGNTGDSKYVDLPDSDSGKMYIAKEGYCYLNIFLAMLLNVNESEAKNFTKMVRDVLVPNLGVWPTIMDVATACYILTLFHPETRNAELPRILVDHKSQTLHVIDSFGSLSTGYHILKAGTASQLINFSSVDLQGEMKHYRVGGLAYEERERMVTRLVKCIFNKDQMKELLMEDPYILLLSLVSPSILIALHRSDSLDKAITLWMGRDQTLCVLLSTLQILVTKVSVSQVLTTQLQLIENYARDTEHLLESTTLKTSLGKYEANTLLSQLSNQSETDKSLREMGFHSFHSSYYQLMEKKYTQLLTDQWNALSLWSKFCQIKLYLPQSHSLTKQSILAKRFDFVGKCEYLARASLGKTKELLVGGTKSVKTLVSNSFSSCVSAIFSGTYKLFVRCYRDVLYFVNVLLIVSLLLAIFNQITDVLHKYRAAKLAAEIHKEDQIARRCSKMYKLYILNNKCEPTKQEFLDYLVVNDKEAYDYLDQNYQEQEQVEHQAKSPYEQGLEKTVGIFALVAMIFDTARSDAVFRILSKLKTVFSLIDDKVHHQSLDEIISIEEEKNETIDFVLEHEGVNPRIVMDSHFEAWWSNQLTQNRVVPHYRTGGKFLEFTRETSALLASQISHSEESEFLIRGAVGSGKSTSLPNELSKRGCVLLVEPTRPLAENVCKQLRQEPFHLSPTLRMRGASSFGSSNITVMTNGFALHYFAHNPKELAAFQFVIFDECHVLDSAGMALFCLLQEYAFAGKILKVSATPPGKECEFTPQYNVQVSTSEAVSFSAFVQEQGTSSNLDALKSGSNILVYVASYNDVDQLSKLLLARDYYVTKIDGRTMKVGNVEIKTKGTTKKPHYLVATNIIENGVTLDVDVVVDFGLKIVADLDSDSRCMRYTKKPISYGERLQRIGRVGRVKPGAVIRIGVTETNLQEIPISIATEAAFYCFAYGLPVMVHNVTTSLISKCTSVQARTMLQFELPIFFTFELVNHCGWMHPVVYELLKRYKLRDSDTVLHVEAIPNRNICKWISLSSYRRLGIHVNSDKEIQIPFFENSIPEQLYEELWDTVCKYKRDAGYGQLHSVSACKVAHTLKIDPYAVQRTLTHIEFLLSEEMRKKSYFESLNSSTGHSNFSLNSFVNCIRRRCLSDHSSTNIAILQKVKAQILEFNNRGGSSYSPEELLEYGFLDTVLHQSASEIARHLKIEGSWKIPDINTDLLVMAFVFIGGLVLLWQCFSTKFEEKVYHQGRKRKNQKLRFRDARDRKVGREVYGDDETIEHVFGSAYTARGKKKGNATTKNLGKKNRKFVNMYGFDPTDYSYVRFLDPLTGHTIDSGVLFDMSLIQDEMQEQRLSFLAEQEDSGQLKAAYTQVKAYFVNTANSKALEVDLTPHNPLLLGENSASVAGYPEREFELRQTGHAKEIDITQVPQQQEIIEHESQAFHRGVRNYNPIAQTICLISNVSGDSVQRTYGLGFGSCIITNGHLFVRNNGHLTVRSHHGEFIIKNSTQIKIHALPGRDLILIQMPKDFPVFPQKLKFRLPEKGERICLVSTLFQSKNMTSAISEDSITFPKEGSTFWKHWITTKDGDCGLPLVATRDGAIVGLHSLANASGTINFFVSFPQEFALNYLSEATTIEWTKHWLYNPSSVCWGGMKLRQDKPQDIFKATKLIQDLELGPQEVVVQQSHSTQWIFNKLEGNLKGVAMSTSNLVTKHVVKGHCHYFSQYIAQHEDKRAFFQPLLDAYAPSVLSKESFIKDFLKYSTPIIIGEVDCSIFESALKFLIHKMESLNFGECNFVTDTDSIFQSLNMKAAVGALYSGKKRDYFSEFTDTMKDDIIFESCKRLYCGKMGIWNGSLKAELRSKEKVLLKKTRTFTSAPIDSLLAGKVCVDDFNNRFYDLFLQGPWTVGISKFMKGWHALMEKLPEGWIYCDADGSRFDSSLSPYLINSVLRVRSHFMERWEVGLQMLSNFYTEVIYTPILVPDGTVVKKFKGNNSGQPSTVVDNSLMVIMAVYYALAKNQIELQTSEEKFVFFVNGDDLLIAVHPMFEHILENFRESFATLGLDYDFSSRHRSKSDIWFMSHNAILKDGIYIPKLEKERIVSILQWDRSSEPIHRAEAICAAMIEAWGYDELLREIRLFYHWLVTTQPAFIQLDMNGTLPYLSESALRNLYVCEQITDDELRRYLEACGNINPEDHDCVVVHQMSGEQLDAGQEMKKRDKQSGSLEESEEPSTISKSSRDKDVDAGSKGPSIERTKKIYGKMRLPKVAGKVILDPKHLIEYQPEQADLSNTRASHAQFETWYKSVMEEYEVSESEMGKIMNGLMVWCIENGTSPNLTGMWYLMEGENQVEYPLKAVIENAKPTFRQIMAHFSDAAEAYIEFRNSMKPYMPRYGLQRNLNDMSLARYAFDFYEMTSRTPNRAREAHIQMKAAALVNVSTKLFGLDGNIGTQEEDTERHVAIDVNRNMHTLLGMRHS</sequence>
<keyword evidence="26" id="KW-0693">Viral RNA replication</keyword>
<dbReference type="SMART" id="SM00487">
    <property type="entry name" value="DEXDc"/>
    <property type="match status" value="1"/>
</dbReference>
<evidence type="ECO:0000256" key="35">
    <source>
        <dbReference type="SAM" id="Phobius"/>
    </source>
</evidence>
<organism evidence="42 43">
    <name type="scientific">Dendrobium chlorotic mosaic virus</name>
    <dbReference type="NCBI Taxonomy" id="2562807"/>
    <lineage>
        <taxon>Viruses</taxon>
        <taxon>Riboviria</taxon>
        <taxon>Orthornavirae</taxon>
        <taxon>Pisuviricota</taxon>
        <taxon>Stelpaviricetes</taxon>
        <taxon>Patatavirales</taxon>
        <taxon>Potyviridae</taxon>
        <taxon>Potyvirus</taxon>
        <taxon>Potyvirus dendrobii</taxon>
    </lineage>
</organism>
<evidence type="ECO:0000259" key="38">
    <source>
        <dbReference type="PROSITE" id="PS51194"/>
    </source>
</evidence>
<dbReference type="InterPro" id="IPR001650">
    <property type="entry name" value="Helicase_C-like"/>
</dbReference>
<comment type="function">
    <text evidence="31">Mediates the cap-independent, EIF4E-dependent translation of viral genomic RNAs. Binds to the cap-binding site of host EIF4E and thus interferes with the host EIF4E-dependent mRNA export and translation. VPg-RNA directly binds EIF4E and is a template for transcription. Also forms trimeric complexes with EIF4E-EIF4G, which are templates for translation.</text>
</comment>
<evidence type="ECO:0000259" key="41">
    <source>
        <dbReference type="PROSITE" id="PS51871"/>
    </source>
</evidence>
<evidence type="ECO:0000256" key="12">
    <source>
        <dbReference type="ARBA" id="ARBA00022553"/>
    </source>
</evidence>
<evidence type="ECO:0000256" key="13">
    <source>
        <dbReference type="ARBA" id="ARBA00022561"/>
    </source>
</evidence>
<dbReference type="PROSITE" id="PS51194">
    <property type="entry name" value="HELICASE_CTER"/>
    <property type="match status" value="1"/>
</dbReference>
<feature type="transmembrane region" description="Helical" evidence="35">
    <location>
        <begin position="1130"/>
        <end position="1148"/>
    </location>
</feature>
<evidence type="ECO:0000259" key="40">
    <source>
        <dbReference type="PROSITE" id="PS51744"/>
    </source>
</evidence>
<evidence type="ECO:0000256" key="24">
    <source>
        <dbReference type="ARBA" id="ARBA00022840"/>
    </source>
</evidence>
<evidence type="ECO:0000256" key="8">
    <source>
        <dbReference type="ARBA" id="ARBA00022484"/>
    </source>
</evidence>
<evidence type="ECO:0000256" key="25">
    <source>
        <dbReference type="ARBA" id="ARBA00022844"/>
    </source>
</evidence>
<dbReference type="PROSITE" id="PS51744">
    <property type="entry name" value="HC_PRO_CPD"/>
    <property type="match status" value="1"/>
</dbReference>